<accession>A0A3E2TKD0</accession>
<evidence type="ECO:0000313" key="1">
    <source>
        <dbReference type="EMBL" id="RGB77671.1"/>
    </source>
</evidence>
<name>A0A3E2TKD0_9FIRM</name>
<gene>
    <name evidence="1" type="ORF">DW070_12000</name>
    <name evidence="2" type="ORF">DW747_16220</name>
</gene>
<protein>
    <recommendedName>
        <fullName evidence="5">Transposase (putative) YhgA-like domain-containing protein</fullName>
    </recommendedName>
</protein>
<evidence type="ECO:0000313" key="4">
    <source>
        <dbReference type="Proteomes" id="UP000261231"/>
    </source>
</evidence>
<keyword evidence="4" id="KW-1185">Reference proteome</keyword>
<dbReference type="Proteomes" id="UP000260773">
    <property type="component" value="Unassembled WGS sequence"/>
</dbReference>
<reference evidence="3 4" key="1">
    <citation type="submission" date="2018-08" db="EMBL/GenBank/DDBJ databases">
        <title>A genome reference for cultivated species of the human gut microbiota.</title>
        <authorList>
            <person name="Zou Y."/>
            <person name="Xue W."/>
            <person name="Luo G."/>
        </authorList>
    </citation>
    <scope>NUCLEOTIDE SEQUENCE [LARGE SCALE GENOMIC DNA]</scope>
    <source>
        <strain evidence="1 3">AF45-17</strain>
        <strain evidence="2 4">AM28-39</strain>
    </source>
</reference>
<dbReference type="EMBL" id="QVFD01000031">
    <property type="protein sequence ID" value="RGC42893.1"/>
    <property type="molecule type" value="Genomic_DNA"/>
</dbReference>
<evidence type="ECO:0000313" key="3">
    <source>
        <dbReference type="Proteomes" id="UP000260773"/>
    </source>
</evidence>
<evidence type="ECO:0008006" key="5">
    <source>
        <dbReference type="Google" id="ProtNLM"/>
    </source>
</evidence>
<dbReference type="Proteomes" id="UP000261231">
    <property type="component" value="Unassembled WGS sequence"/>
</dbReference>
<dbReference type="AlphaFoldDB" id="A0A3E2TKD0"/>
<dbReference type="RefSeq" id="WP_015514998.1">
    <property type="nucleotide sequence ID" value="NZ_JAQDKA010000025.1"/>
</dbReference>
<dbReference type="OrthoDB" id="9798384at2"/>
<organism evidence="1 3">
    <name type="scientific">Coprococcus catus</name>
    <dbReference type="NCBI Taxonomy" id="116085"/>
    <lineage>
        <taxon>Bacteria</taxon>
        <taxon>Bacillati</taxon>
        <taxon>Bacillota</taxon>
        <taxon>Clostridia</taxon>
        <taxon>Lachnospirales</taxon>
        <taxon>Lachnospiraceae</taxon>
        <taxon>Coprococcus</taxon>
    </lineage>
</organism>
<comment type="caution">
    <text evidence="1">The sequence shown here is derived from an EMBL/GenBank/DDBJ whole genome shotgun (WGS) entry which is preliminary data.</text>
</comment>
<evidence type="ECO:0000313" key="2">
    <source>
        <dbReference type="EMBL" id="RGC42893.1"/>
    </source>
</evidence>
<dbReference type="EMBL" id="QVEP01000032">
    <property type="protein sequence ID" value="RGB77671.1"/>
    <property type="molecule type" value="Genomic_DNA"/>
</dbReference>
<sequence length="307" mass="35152">MCMQDNTNYNRNYKDSLFRFIFNNKEAALSLYNAVNDSDYQDADAIEFYTMSDFLYMGMKNDLSFLIDWNLNIFEHQSTYNPNMPLRGFIYTGSAFKKYIEKNHLDMYASKQLTIPVPRYYVFYNGLRKSEDEIILRLTDSMAGTDVVGKSSAEFTAHMVNINAGHSTKMIKRCPLLHQYSLFVAVLRENIAEGLPLNDAIESTVTDCINQGVLAELLRAHRAEVTNMLFKEYDSAAHIASEKEISYEEGVQKGRLIEQEMTQREKKRADKLLNALVLAYHDQGKSIEEIAALCEVAKSDVENMLGK</sequence>
<proteinExistence type="predicted"/>